<comment type="caution">
    <text evidence="2">The sequence shown here is derived from an EMBL/GenBank/DDBJ whole genome shotgun (WGS) entry which is preliminary data.</text>
</comment>
<dbReference type="OrthoDB" id="260091at2759"/>
<organism evidence="2 3">
    <name type="scientific">Penicillium cinerascens</name>
    <dbReference type="NCBI Taxonomy" id="70096"/>
    <lineage>
        <taxon>Eukaryota</taxon>
        <taxon>Fungi</taxon>
        <taxon>Dikarya</taxon>
        <taxon>Ascomycota</taxon>
        <taxon>Pezizomycotina</taxon>
        <taxon>Eurotiomycetes</taxon>
        <taxon>Eurotiomycetidae</taxon>
        <taxon>Eurotiales</taxon>
        <taxon>Aspergillaceae</taxon>
        <taxon>Penicillium</taxon>
    </lineage>
</organism>
<dbReference type="Proteomes" id="UP001150904">
    <property type="component" value="Unassembled WGS sequence"/>
</dbReference>
<dbReference type="PROSITE" id="PS50255">
    <property type="entry name" value="CYTOCHROME_B5_2"/>
    <property type="match status" value="1"/>
</dbReference>
<dbReference type="EMBL" id="JAPQKR010000014">
    <property type="protein sequence ID" value="KAJ5198730.1"/>
    <property type="molecule type" value="Genomic_DNA"/>
</dbReference>
<accession>A0A9W9MDR5</accession>
<evidence type="ECO:0000313" key="2">
    <source>
        <dbReference type="EMBL" id="KAJ5198730.1"/>
    </source>
</evidence>
<dbReference type="RefSeq" id="XP_058307158.1">
    <property type="nucleotide sequence ID" value="XM_058454909.1"/>
</dbReference>
<dbReference type="SUPFAM" id="SSF55856">
    <property type="entry name" value="Cytochrome b5-like heme/steroid binding domain"/>
    <property type="match status" value="1"/>
</dbReference>
<keyword evidence="3" id="KW-1185">Reference proteome</keyword>
<dbReference type="Gene3D" id="3.10.120.10">
    <property type="entry name" value="Cytochrome b5-like heme/steroid binding domain"/>
    <property type="match status" value="1"/>
</dbReference>
<dbReference type="Pfam" id="PF00173">
    <property type="entry name" value="Cyt-b5"/>
    <property type="match status" value="1"/>
</dbReference>
<reference evidence="2" key="2">
    <citation type="journal article" date="2023" name="IMA Fungus">
        <title>Comparative genomic study of the Penicillium genus elucidates a diverse pangenome and 15 lateral gene transfer events.</title>
        <authorList>
            <person name="Petersen C."/>
            <person name="Sorensen T."/>
            <person name="Nielsen M.R."/>
            <person name="Sondergaard T.E."/>
            <person name="Sorensen J.L."/>
            <person name="Fitzpatrick D.A."/>
            <person name="Frisvad J.C."/>
            <person name="Nielsen K.L."/>
        </authorList>
    </citation>
    <scope>NUCLEOTIDE SEQUENCE</scope>
    <source>
        <strain evidence="2">IBT 15544</strain>
    </source>
</reference>
<proteinExistence type="predicted"/>
<feature type="domain" description="Cytochrome b5 heme-binding" evidence="1">
    <location>
        <begin position="9"/>
        <end position="65"/>
    </location>
</feature>
<dbReference type="AlphaFoldDB" id="A0A9W9MDR5"/>
<protein>
    <recommendedName>
        <fullName evidence="1">Cytochrome b5 heme-binding domain-containing protein</fullName>
    </recommendedName>
</protein>
<evidence type="ECO:0000259" key="1">
    <source>
        <dbReference type="PROSITE" id="PS50255"/>
    </source>
</evidence>
<dbReference type="GeneID" id="83182210"/>
<dbReference type="InterPro" id="IPR001199">
    <property type="entry name" value="Cyt_B5-like_heme/steroid-bd"/>
</dbReference>
<sequence>MTTQAMTREILLSRREIEGMIAEDKSIITLDGKVIKLDCWIKFHPGGALAIKHMIGKDATDEVNA</sequence>
<reference evidence="2" key="1">
    <citation type="submission" date="2022-12" db="EMBL/GenBank/DDBJ databases">
        <authorList>
            <person name="Petersen C."/>
        </authorList>
    </citation>
    <scope>NUCLEOTIDE SEQUENCE</scope>
    <source>
        <strain evidence="2">IBT 15544</strain>
    </source>
</reference>
<evidence type="ECO:0000313" key="3">
    <source>
        <dbReference type="Proteomes" id="UP001150904"/>
    </source>
</evidence>
<name>A0A9W9MDR5_9EURO</name>
<gene>
    <name evidence="2" type="ORF">N7498_007847</name>
</gene>
<dbReference type="InterPro" id="IPR036400">
    <property type="entry name" value="Cyt_B5-like_heme/steroid_sf"/>
</dbReference>